<gene>
    <name evidence="2" type="primary">atp6</name>
</gene>
<protein>
    <submittedName>
        <fullName evidence="2">ATP synthase F0 subunit 6</fullName>
    </submittedName>
</protein>
<keyword evidence="1" id="KW-1133">Transmembrane helix</keyword>
<dbReference type="InterPro" id="IPR023011">
    <property type="entry name" value="ATP_synth_F0_asu_AS"/>
</dbReference>
<dbReference type="PROSITE" id="PS00449">
    <property type="entry name" value="ATPASE_A"/>
    <property type="match status" value="1"/>
</dbReference>
<evidence type="ECO:0000313" key="2">
    <source>
        <dbReference type="EMBL" id="AYE40091.1"/>
    </source>
</evidence>
<accession>A0A386PYP1</accession>
<feature type="transmembrane region" description="Helical" evidence="1">
    <location>
        <begin position="71"/>
        <end position="88"/>
    </location>
</feature>
<organism evidence="2">
    <name type="scientific">Sindiplozoon sp. DZ-2018</name>
    <dbReference type="NCBI Taxonomy" id="2340795"/>
    <lineage>
        <taxon>Eukaryota</taxon>
        <taxon>Metazoa</taxon>
        <taxon>Spiralia</taxon>
        <taxon>Lophotrochozoa</taxon>
        <taxon>Platyhelminthes</taxon>
        <taxon>Monogenea</taxon>
        <taxon>Polyopisthocotylea</taxon>
        <taxon>Mazocraeidea</taxon>
        <taxon>Diplozoidae</taxon>
        <taxon>Sindiplozoon</taxon>
    </lineage>
</organism>
<geneLocation type="mitochondrion" evidence="2"/>
<evidence type="ECO:0000256" key="1">
    <source>
        <dbReference type="SAM" id="Phobius"/>
    </source>
</evidence>
<keyword evidence="2" id="KW-0496">Mitochondrion</keyword>
<dbReference type="AlphaFoldDB" id="A0A386PYP1"/>
<dbReference type="EMBL" id="MG458326">
    <property type="protein sequence ID" value="AYE40091.1"/>
    <property type="molecule type" value="Genomic_DNA"/>
</dbReference>
<feature type="transmembrane region" description="Helical" evidence="1">
    <location>
        <begin position="130"/>
        <end position="156"/>
    </location>
</feature>
<feature type="transmembrane region" description="Helical" evidence="1">
    <location>
        <begin position="100"/>
        <end position="124"/>
    </location>
</feature>
<reference evidence="2" key="1">
    <citation type="journal article" date="2018" name="BMC Evol. Biol.">
        <title>Three new Diplozoidae mitogenomes expose unusual compositional biases within the Monogenea class: implications for phylogenetic studies.</title>
        <authorList>
            <person name="Zhang D."/>
            <person name="Zou H."/>
            <person name="Wu S.G."/>
            <person name="Li M."/>
            <person name="Jakovlic I."/>
            <person name="Zhang J."/>
            <person name="Chen R."/>
            <person name="Li W.X."/>
            <person name="Wang G.T."/>
        </authorList>
    </citation>
    <scope>NUCLEOTIDE SEQUENCE</scope>
</reference>
<proteinExistence type="predicted"/>
<name>A0A386PYP1_9PLAT</name>
<keyword evidence="1" id="KW-0812">Transmembrane</keyword>
<keyword evidence="1" id="KW-0472">Membrane</keyword>
<sequence length="191" mass="21850">MLYLGSFYYSSFILLSVLALVVSQSFFSWSFFVVYGFAIMLASLRPYLLSFYNVFGFYKLFILSFPRDLPFYWASLFGFLIFLGEICSRFLRSIAVSIRLIVNLTLGYLVSLLLGVCLVNIFMFEFGLGFQVFLLVVFGGLLYFYELFICFLLGFVSHSMFLSLVIDSYEMSFVKFGDFSSLVNSSVGNNA</sequence>